<dbReference type="NCBIfam" id="NF010478">
    <property type="entry name" value="PRK13903.1"/>
    <property type="match status" value="1"/>
</dbReference>
<evidence type="ECO:0000313" key="21">
    <source>
        <dbReference type="EMBL" id="GHE71784.1"/>
    </source>
</evidence>
<keyword evidence="15 19" id="KW-0131">Cell cycle</keyword>
<dbReference type="InterPro" id="IPR016169">
    <property type="entry name" value="FAD-bd_PCMH_sub2"/>
</dbReference>
<keyword evidence="7 19" id="KW-0963">Cytoplasm</keyword>
<dbReference type="InterPro" id="IPR036318">
    <property type="entry name" value="FAD-bd_PCMH-like_sf"/>
</dbReference>
<evidence type="ECO:0000256" key="7">
    <source>
        <dbReference type="ARBA" id="ARBA00022490"/>
    </source>
</evidence>
<comment type="subcellular location">
    <subcellularLocation>
        <location evidence="3 19">Cytoplasm</location>
    </subcellularLocation>
</comment>
<evidence type="ECO:0000256" key="14">
    <source>
        <dbReference type="ARBA" id="ARBA00023002"/>
    </source>
</evidence>
<dbReference type="Gene3D" id="3.30.43.10">
    <property type="entry name" value="Uridine Diphospho-n-acetylenolpyruvylglucosamine Reductase, domain 2"/>
    <property type="match status" value="1"/>
</dbReference>
<evidence type="ECO:0000256" key="16">
    <source>
        <dbReference type="ARBA" id="ARBA00023316"/>
    </source>
</evidence>
<keyword evidence="10 19" id="KW-0274">FAD</keyword>
<evidence type="ECO:0000256" key="10">
    <source>
        <dbReference type="ARBA" id="ARBA00022827"/>
    </source>
</evidence>
<comment type="cofactor">
    <cofactor evidence="1 19">
        <name>FAD</name>
        <dbReference type="ChEBI" id="CHEBI:57692"/>
    </cofactor>
</comment>
<dbReference type="HAMAP" id="MF_00037">
    <property type="entry name" value="MurB"/>
    <property type="match status" value="1"/>
</dbReference>
<dbReference type="InterPro" id="IPR011601">
    <property type="entry name" value="MurB_C"/>
</dbReference>
<evidence type="ECO:0000256" key="3">
    <source>
        <dbReference type="ARBA" id="ARBA00004496"/>
    </source>
</evidence>
<accession>A0ABQ3I7U5</accession>
<proteinExistence type="inferred from homology"/>
<evidence type="ECO:0000256" key="1">
    <source>
        <dbReference type="ARBA" id="ARBA00001974"/>
    </source>
</evidence>
<comment type="function">
    <text evidence="2 19">Cell wall formation.</text>
</comment>
<evidence type="ECO:0000256" key="8">
    <source>
        <dbReference type="ARBA" id="ARBA00022618"/>
    </source>
</evidence>
<dbReference type="Pfam" id="PF01565">
    <property type="entry name" value="FAD_binding_4"/>
    <property type="match status" value="1"/>
</dbReference>
<dbReference type="RefSeq" id="WP_189631093.1">
    <property type="nucleotide sequence ID" value="NZ_BNAG01000004.1"/>
</dbReference>
<evidence type="ECO:0000256" key="11">
    <source>
        <dbReference type="ARBA" id="ARBA00022857"/>
    </source>
</evidence>
<evidence type="ECO:0000256" key="5">
    <source>
        <dbReference type="ARBA" id="ARBA00012518"/>
    </source>
</evidence>
<dbReference type="NCBIfam" id="NF000755">
    <property type="entry name" value="PRK00046.1"/>
    <property type="match status" value="1"/>
</dbReference>
<sequence>MFEKNVSLKSYNTFGIEAKASHFFTFRSVDQLQQALEQSAGMPLLVLGGGSNVLLTRDFEGLVLKNGLMGVELIEETEEHYYIKVQAGENWHQFVLKAIENGWGGIENLSLIPGTVGAAPMQNIGAYGVEIEQVFDHLEALEIASGQLRRFNHAECAFGYRESVFKKELKGRFIICSVTFKLTKAHEFNTSYGAIQQTLDEMGVTQLSIKAISDAVIKIRQSKLPDPAQIGNAGSFFKNPSVDKIDYEGLKAEFTNVPGYNQPDGKVKIPAAWLIEQAGWKGKTFGNIGVHKLQPLVLVNYGGGNGNAIKELAFDIQASVSQKFGIELHPEVNII</sequence>
<dbReference type="Gene3D" id="3.90.78.10">
    <property type="entry name" value="UDP-N-acetylenolpyruvoylglucosamine reductase, C-terminal domain"/>
    <property type="match status" value="1"/>
</dbReference>
<dbReference type="SUPFAM" id="SSF56194">
    <property type="entry name" value="Uridine diphospho-N-Acetylenolpyruvylglucosamine reductase, MurB, C-terminal domain"/>
    <property type="match status" value="1"/>
</dbReference>
<keyword evidence="22" id="KW-1185">Reference proteome</keyword>
<dbReference type="InterPro" id="IPR036635">
    <property type="entry name" value="MurB_C_sf"/>
</dbReference>
<evidence type="ECO:0000256" key="9">
    <source>
        <dbReference type="ARBA" id="ARBA00022630"/>
    </source>
</evidence>
<keyword evidence="11 19" id="KW-0521">NADP</keyword>
<dbReference type="PANTHER" id="PTHR21071:SF4">
    <property type="entry name" value="UDP-N-ACETYLENOLPYRUVOYLGLUCOSAMINE REDUCTASE"/>
    <property type="match status" value="1"/>
</dbReference>
<feature type="active site" evidence="19">
    <location>
        <position position="161"/>
    </location>
</feature>
<keyword evidence="13 19" id="KW-0573">Peptidoglycan synthesis</keyword>
<dbReference type="InterPro" id="IPR016167">
    <property type="entry name" value="FAD-bd_PCMH_sub1"/>
</dbReference>
<protein>
    <recommendedName>
        <fullName evidence="6 19">UDP-N-acetylenolpyruvoylglucosamine reductase</fullName>
        <ecNumber evidence="5 19">1.3.1.98</ecNumber>
    </recommendedName>
    <alternativeName>
        <fullName evidence="17 19">UDP-N-acetylmuramate dehydrogenase</fullName>
    </alternativeName>
</protein>
<feature type="active site" evidence="19">
    <location>
        <position position="331"/>
    </location>
</feature>
<keyword evidence="8 19" id="KW-0132">Cell division</keyword>
<evidence type="ECO:0000259" key="20">
    <source>
        <dbReference type="PROSITE" id="PS51387"/>
    </source>
</evidence>
<evidence type="ECO:0000256" key="12">
    <source>
        <dbReference type="ARBA" id="ARBA00022960"/>
    </source>
</evidence>
<feature type="domain" description="FAD-binding PCMH-type" evidence="20">
    <location>
        <begin position="16"/>
        <end position="185"/>
    </location>
</feature>
<comment type="catalytic activity">
    <reaction evidence="18 19">
        <text>UDP-N-acetyl-alpha-D-muramate + NADP(+) = UDP-N-acetyl-3-O-(1-carboxyvinyl)-alpha-D-glucosamine + NADPH + H(+)</text>
        <dbReference type="Rhea" id="RHEA:12248"/>
        <dbReference type="ChEBI" id="CHEBI:15378"/>
        <dbReference type="ChEBI" id="CHEBI:57783"/>
        <dbReference type="ChEBI" id="CHEBI:58349"/>
        <dbReference type="ChEBI" id="CHEBI:68483"/>
        <dbReference type="ChEBI" id="CHEBI:70757"/>
        <dbReference type="EC" id="1.3.1.98"/>
    </reaction>
</comment>
<comment type="pathway">
    <text evidence="4 19">Cell wall biogenesis; peptidoglycan biosynthesis.</text>
</comment>
<comment type="similarity">
    <text evidence="19">Belongs to the MurB family.</text>
</comment>
<keyword evidence="9 19" id="KW-0285">Flavoprotein</keyword>
<keyword evidence="16 19" id="KW-0961">Cell wall biogenesis/degradation</keyword>
<dbReference type="InterPro" id="IPR016166">
    <property type="entry name" value="FAD-bd_PCMH"/>
</dbReference>
<dbReference type="SUPFAM" id="SSF56176">
    <property type="entry name" value="FAD-binding/transporter-associated domain-like"/>
    <property type="match status" value="1"/>
</dbReference>
<dbReference type="EMBL" id="BNAG01000004">
    <property type="protein sequence ID" value="GHE71784.1"/>
    <property type="molecule type" value="Genomic_DNA"/>
</dbReference>
<comment type="caution">
    <text evidence="21">The sequence shown here is derived from an EMBL/GenBank/DDBJ whole genome shotgun (WGS) entry which is preliminary data.</text>
</comment>
<dbReference type="Proteomes" id="UP000658258">
    <property type="component" value="Unassembled WGS sequence"/>
</dbReference>
<dbReference type="PROSITE" id="PS51387">
    <property type="entry name" value="FAD_PCMH"/>
    <property type="match status" value="1"/>
</dbReference>
<feature type="active site" description="Proton donor" evidence="19">
    <location>
        <position position="235"/>
    </location>
</feature>
<dbReference type="PANTHER" id="PTHR21071">
    <property type="entry name" value="UDP-N-ACETYLENOLPYRUVOYLGLUCOSAMINE REDUCTASE"/>
    <property type="match status" value="1"/>
</dbReference>
<evidence type="ECO:0000256" key="19">
    <source>
        <dbReference type="HAMAP-Rule" id="MF_00037"/>
    </source>
</evidence>
<dbReference type="InterPro" id="IPR003170">
    <property type="entry name" value="MurB"/>
</dbReference>
<dbReference type="InterPro" id="IPR006094">
    <property type="entry name" value="Oxid_FAD_bind_N"/>
</dbReference>
<evidence type="ECO:0000256" key="15">
    <source>
        <dbReference type="ARBA" id="ARBA00023306"/>
    </source>
</evidence>
<evidence type="ECO:0000256" key="17">
    <source>
        <dbReference type="ARBA" id="ARBA00031026"/>
    </source>
</evidence>
<evidence type="ECO:0000256" key="18">
    <source>
        <dbReference type="ARBA" id="ARBA00048914"/>
    </source>
</evidence>
<evidence type="ECO:0000256" key="4">
    <source>
        <dbReference type="ARBA" id="ARBA00004752"/>
    </source>
</evidence>
<dbReference type="Gene3D" id="3.30.465.10">
    <property type="match status" value="1"/>
</dbReference>
<evidence type="ECO:0000256" key="2">
    <source>
        <dbReference type="ARBA" id="ARBA00003921"/>
    </source>
</evidence>
<evidence type="ECO:0000256" key="13">
    <source>
        <dbReference type="ARBA" id="ARBA00022984"/>
    </source>
</evidence>
<name>A0ABQ3I7U5_9BACT</name>
<dbReference type="EC" id="1.3.1.98" evidence="5 19"/>
<keyword evidence="14 19" id="KW-0560">Oxidoreductase</keyword>
<dbReference type="NCBIfam" id="TIGR00179">
    <property type="entry name" value="murB"/>
    <property type="match status" value="1"/>
</dbReference>
<keyword evidence="12 19" id="KW-0133">Cell shape</keyword>
<organism evidence="21 22">
    <name type="scientific">Roseivirga thermotolerans</name>
    <dbReference type="NCBI Taxonomy" id="1758176"/>
    <lineage>
        <taxon>Bacteria</taxon>
        <taxon>Pseudomonadati</taxon>
        <taxon>Bacteroidota</taxon>
        <taxon>Cytophagia</taxon>
        <taxon>Cytophagales</taxon>
        <taxon>Roseivirgaceae</taxon>
        <taxon>Roseivirga</taxon>
    </lineage>
</organism>
<reference evidence="22" key="1">
    <citation type="journal article" date="2019" name="Int. J. Syst. Evol. Microbiol.">
        <title>The Global Catalogue of Microorganisms (GCM) 10K type strain sequencing project: providing services to taxonomists for standard genome sequencing and annotation.</title>
        <authorList>
            <consortium name="The Broad Institute Genomics Platform"/>
            <consortium name="The Broad Institute Genome Sequencing Center for Infectious Disease"/>
            <person name="Wu L."/>
            <person name="Ma J."/>
        </authorList>
    </citation>
    <scope>NUCLEOTIDE SEQUENCE [LARGE SCALE GENOMIC DNA]</scope>
    <source>
        <strain evidence="22">CGMCC 1.15111</strain>
    </source>
</reference>
<dbReference type="Pfam" id="PF02873">
    <property type="entry name" value="MurB_C"/>
    <property type="match status" value="1"/>
</dbReference>
<evidence type="ECO:0000313" key="22">
    <source>
        <dbReference type="Proteomes" id="UP000658258"/>
    </source>
</evidence>
<evidence type="ECO:0000256" key="6">
    <source>
        <dbReference type="ARBA" id="ARBA00015188"/>
    </source>
</evidence>
<gene>
    <name evidence="19 21" type="primary">murB</name>
    <name evidence="21" type="ORF">GCM10011340_29880</name>
</gene>